<feature type="transmembrane region" description="Helical" evidence="1">
    <location>
        <begin position="161"/>
        <end position="189"/>
    </location>
</feature>
<keyword evidence="1" id="KW-0472">Membrane</keyword>
<dbReference type="AlphaFoldDB" id="A0A6A5XJD6"/>
<feature type="transmembrane region" description="Helical" evidence="1">
    <location>
        <begin position="201"/>
        <end position="222"/>
    </location>
</feature>
<protein>
    <submittedName>
        <fullName evidence="2">Uncharacterized protein</fullName>
    </submittedName>
</protein>
<gene>
    <name evidence="2" type="ORF">BU24DRAFT_236496</name>
</gene>
<accession>A0A6A5XJD6</accession>
<sequence length="263" mass="30849">MRGKTRQQTLSRFPRVPYLEFPWFPFFMHQPLKHGLPSYSYPSHVNHLRHFPFPLFTTTTTRYHQGCISREPRRNERKRETKRNFSCLHSYLSIYPYHSFVFVSVFVCSVFSLPVCCASIGEVGVVEEVEARWVQNETQISSIHERNERTRRRAHARTTNAVIYIRYVILCYYYIIIIVLIFTFMFTSIFTCKLSSCLLHLYVHLISFTFISFTFISFTSIFTSSLSSPPSSSCSPYLHVHVHFTLTSSPSSPLPLSIYTYRA</sequence>
<proteinExistence type="predicted"/>
<reference evidence="2" key="1">
    <citation type="journal article" date="2020" name="Stud. Mycol.">
        <title>101 Dothideomycetes genomes: a test case for predicting lifestyles and emergence of pathogens.</title>
        <authorList>
            <person name="Haridas S."/>
            <person name="Albert R."/>
            <person name="Binder M."/>
            <person name="Bloem J."/>
            <person name="Labutti K."/>
            <person name="Salamov A."/>
            <person name="Andreopoulos B."/>
            <person name="Baker S."/>
            <person name="Barry K."/>
            <person name="Bills G."/>
            <person name="Bluhm B."/>
            <person name="Cannon C."/>
            <person name="Castanera R."/>
            <person name="Culley D."/>
            <person name="Daum C."/>
            <person name="Ezra D."/>
            <person name="Gonzalez J."/>
            <person name="Henrissat B."/>
            <person name="Kuo A."/>
            <person name="Liang C."/>
            <person name="Lipzen A."/>
            <person name="Lutzoni F."/>
            <person name="Magnuson J."/>
            <person name="Mondo S."/>
            <person name="Nolan M."/>
            <person name="Ohm R."/>
            <person name="Pangilinan J."/>
            <person name="Park H.-J."/>
            <person name="Ramirez L."/>
            <person name="Alfaro M."/>
            <person name="Sun H."/>
            <person name="Tritt A."/>
            <person name="Yoshinaga Y."/>
            <person name="Zwiers L.-H."/>
            <person name="Turgeon B."/>
            <person name="Goodwin S."/>
            <person name="Spatafora J."/>
            <person name="Crous P."/>
            <person name="Grigoriev I."/>
        </authorList>
    </citation>
    <scope>NUCLEOTIDE SEQUENCE</scope>
    <source>
        <strain evidence="2">CBS 175.79</strain>
    </source>
</reference>
<keyword evidence="1" id="KW-0812">Transmembrane</keyword>
<evidence type="ECO:0000256" key="1">
    <source>
        <dbReference type="SAM" id="Phobius"/>
    </source>
</evidence>
<evidence type="ECO:0000313" key="3">
    <source>
        <dbReference type="Proteomes" id="UP000799778"/>
    </source>
</evidence>
<dbReference type="GeneID" id="54279637"/>
<keyword evidence="3" id="KW-1185">Reference proteome</keyword>
<evidence type="ECO:0000313" key="2">
    <source>
        <dbReference type="EMBL" id="KAF2013378.1"/>
    </source>
</evidence>
<name>A0A6A5XJD6_9PLEO</name>
<dbReference type="Proteomes" id="UP000799778">
    <property type="component" value="Unassembled WGS sequence"/>
</dbReference>
<keyword evidence="1" id="KW-1133">Transmembrane helix</keyword>
<dbReference type="RefSeq" id="XP_033381717.1">
    <property type="nucleotide sequence ID" value="XM_033522240.1"/>
</dbReference>
<dbReference type="EMBL" id="ML978071">
    <property type="protein sequence ID" value="KAF2013378.1"/>
    <property type="molecule type" value="Genomic_DNA"/>
</dbReference>
<organism evidence="2 3">
    <name type="scientific">Aaosphaeria arxii CBS 175.79</name>
    <dbReference type="NCBI Taxonomy" id="1450172"/>
    <lineage>
        <taxon>Eukaryota</taxon>
        <taxon>Fungi</taxon>
        <taxon>Dikarya</taxon>
        <taxon>Ascomycota</taxon>
        <taxon>Pezizomycotina</taxon>
        <taxon>Dothideomycetes</taxon>
        <taxon>Pleosporomycetidae</taxon>
        <taxon>Pleosporales</taxon>
        <taxon>Pleosporales incertae sedis</taxon>
        <taxon>Aaosphaeria</taxon>
    </lineage>
</organism>